<accession>A0A158R503</accession>
<dbReference type="PANTHER" id="PTHR46803">
    <property type="entry name" value="E3 UBIQUITIN-PROTEIN LIGASE CHIP"/>
    <property type="match status" value="1"/>
</dbReference>
<dbReference type="SUPFAM" id="SSF48452">
    <property type="entry name" value="TPR-like"/>
    <property type="match status" value="1"/>
</dbReference>
<dbReference type="GO" id="GO:0006515">
    <property type="term" value="P:protein quality control for misfolded or incompletely synthesized proteins"/>
    <property type="evidence" value="ECO:0007669"/>
    <property type="project" value="TreeGrafter"/>
</dbReference>
<dbReference type="GO" id="GO:0045862">
    <property type="term" value="P:positive regulation of proteolysis"/>
    <property type="evidence" value="ECO:0007669"/>
    <property type="project" value="TreeGrafter"/>
</dbReference>
<dbReference type="InterPro" id="IPR011990">
    <property type="entry name" value="TPR-like_helical_dom_sf"/>
</dbReference>
<dbReference type="WBParaSite" id="SMUV_0000506601-mRNA-1">
    <property type="protein sequence ID" value="SMUV_0000506601-mRNA-1"/>
    <property type="gene ID" value="SMUV_0000506601"/>
</dbReference>
<dbReference type="Pfam" id="PF04564">
    <property type="entry name" value="U-box"/>
    <property type="match status" value="1"/>
</dbReference>
<evidence type="ECO:0000256" key="1">
    <source>
        <dbReference type="ARBA" id="ARBA00000900"/>
    </source>
</evidence>
<dbReference type="InterPro" id="IPR003613">
    <property type="entry name" value="Ubox_domain"/>
</dbReference>
<protein>
    <recommendedName>
        <fullName evidence="7">E3 ubiquitin-protein ligase CHIP</fullName>
        <ecNumber evidence="2">2.3.2.27</ecNumber>
    </recommendedName>
    <alternativeName>
        <fullName evidence="8">RING-type E3 ubiquitin transferase CHIP</fullName>
    </alternativeName>
</protein>
<dbReference type="Gene3D" id="3.30.40.10">
    <property type="entry name" value="Zinc/RING finger domain, C3HC4 (zinc finger)"/>
    <property type="match status" value="1"/>
</dbReference>
<evidence type="ECO:0000256" key="9">
    <source>
        <dbReference type="PROSITE-ProRule" id="PRU00339"/>
    </source>
</evidence>
<proteinExistence type="predicted"/>
<dbReference type="Gene3D" id="6.10.140.2020">
    <property type="match status" value="1"/>
</dbReference>
<name>A0A158R503_9BILA</name>
<dbReference type="GO" id="GO:0051087">
    <property type="term" value="F:protein-folding chaperone binding"/>
    <property type="evidence" value="ECO:0007669"/>
    <property type="project" value="TreeGrafter"/>
</dbReference>
<dbReference type="GO" id="GO:0071218">
    <property type="term" value="P:cellular response to misfolded protein"/>
    <property type="evidence" value="ECO:0007669"/>
    <property type="project" value="TreeGrafter"/>
</dbReference>
<dbReference type="GO" id="GO:0061630">
    <property type="term" value="F:ubiquitin protein ligase activity"/>
    <property type="evidence" value="ECO:0007669"/>
    <property type="project" value="UniProtKB-EC"/>
</dbReference>
<dbReference type="AlphaFoldDB" id="A0A158R503"/>
<keyword evidence="6 9" id="KW-0802">TPR repeat</keyword>
<evidence type="ECO:0000256" key="5">
    <source>
        <dbReference type="ARBA" id="ARBA00022786"/>
    </source>
</evidence>
<feature type="domain" description="U-box" evidence="10">
    <location>
        <begin position="220"/>
        <end position="294"/>
    </location>
</feature>
<evidence type="ECO:0000256" key="7">
    <source>
        <dbReference type="ARBA" id="ARBA00044534"/>
    </source>
</evidence>
<evidence type="ECO:0000256" key="8">
    <source>
        <dbReference type="ARBA" id="ARBA00044543"/>
    </source>
</evidence>
<evidence type="ECO:0000256" key="4">
    <source>
        <dbReference type="ARBA" id="ARBA00022737"/>
    </source>
</evidence>
<dbReference type="Gene3D" id="1.25.40.10">
    <property type="entry name" value="Tetratricopeptide repeat domain"/>
    <property type="match status" value="1"/>
</dbReference>
<dbReference type="GO" id="GO:0030018">
    <property type="term" value="C:Z disc"/>
    <property type="evidence" value="ECO:0007669"/>
    <property type="project" value="TreeGrafter"/>
</dbReference>
<organism evidence="11 12">
    <name type="scientific">Syphacia muris</name>
    <dbReference type="NCBI Taxonomy" id="451379"/>
    <lineage>
        <taxon>Eukaryota</taxon>
        <taxon>Metazoa</taxon>
        <taxon>Ecdysozoa</taxon>
        <taxon>Nematoda</taxon>
        <taxon>Chromadorea</taxon>
        <taxon>Rhabditida</taxon>
        <taxon>Spirurina</taxon>
        <taxon>Oxyuridomorpha</taxon>
        <taxon>Oxyuroidea</taxon>
        <taxon>Oxyuridae</taxon>
        <taxon>Syphacia</taxon>
    </lineage>
</organism>
<dbReference type="PROSITE" id="PS51698">
    <property type="entry name" value="U_BOX"/>
    <property type="match status" value="1"/>
</dbReference>
<sequence>MSKQIAEEYKKNGNRFFQQHKYEDAINAYSRAIINNPENPTYFTNRALCFMQMMQWDRVIDDCRKALEMDRKNVKANYYLGRACLQTGQCEEAVKVLMRANDLAINQKMNFGDAITAQLRAAKRDQFRKEEEKRVCQEIELQAYLNGLMDKDLQERLSVLRENWSKCDAETNADGVESMKNSNSETLKDQEEAIAAEIQANKDMLNSLFAQVDERRRKREVPDFLCGKISFEILKEPVITPSGITYDRADIKEHLQRVGHFDPVTGVALTYEQLIPNFAMKEVVDHFLSENQWAIDA</sequence>
<keyword evidence="11" id="KW-1185">Reference proteome</keyword>
<dbReference type="InterPro" id="IPR013083">
    <property type="entry name" value="Znf_RING/FYVE/PHD"/>
</dbReference>
<evidence type="ECO:0000259" key="10">
    <source>
        <dbReference type="PROSITE" id="PS51698"/>
    </source>
</evidence>
<dbReference type="Proteomes" id="UP000046393">
    <property type="component" value="Unplaced"/>
</dbReference>
<comment type="catalytic activity">
    <reaction evidence="1">
        <text>S-ubiquitinyl-[E2 ubiquitin-conjugating enzyme]-L-cysteine + [acceptor protein]-L-lysine = [E2 ubiquitin-conjugating enzyme]-L-cysteine + N(6)-ubiquitinyl-[acceptor protein]-L-lysine.</text>
        <dbReference type="EC" id="2.3.2.27"/>
    </reaction>
</comment>
<evidence type="ECO:0000313" key="11">
    <source>
        <dbReference type="Proteomes" id="UP000046393"/>
    </source>
</evidence>
<dbReference type="CDD" id="cd16654">
    <property type="entry name" value="RING-Ubox_CHIP"/>
    <property type="match status" value="1"/>
</dbReference>
<dbReference type="SMART" id="SM00028">
    <property type="entry name" value="TPR"/>
    <property type="match status" value="3"/>
</dbReference>
<keyword evidence="5" id="KW-0833">Ubl conjugation pathway</keyword>
<dbReference type="InterPro" id="IPR041312">
    <property type="entry name" value="CHIP_TPR_N"/>
</dbReference>
<evidence type="ECO:0000313" key="12">
    <source>
        <dbReference type="WBParaSite" id="SMUV_0000506601-mRNA-1"/>
    </source>
</evidence>
<dbReference type="GO" id="GO:0043161">
    <property type="term" value="P:proteasome-mediated ubiquitin-dependent protein catabolic process"/>
    <property type="evidence" value="ECO:0007669"/>
    <property type="project" value="TreeGrafter"/>
</dbReference>
<dbReference type="InterPro" id="IPR019734">
    <property type="entry name" value="TPR_rpt"/>
</dbReference>
<dbReference type="SMART" id="SM00504">
    <property type="entry name" value="Ubox"/>
    <property type="match status" value="1"/>
</dbReference>
<dbReference type="FunFam" id="3.30.40.10:FF:000124">
    <property type="entry name" value="STIP1 homology and U box-containing protein 1"/>
    <property type="match status" value="1"/>
</dbReference>
<feature type="repeat" description="TPR" evidence="9">
    <location>
        <begin position="6"/>
        <end position="39"/>
    </location>
</feature>
<dbReference type="EC" id="2.3.2.27" evidence="2"/>
<dbReference type="GO" id="GO:0000209">
    <property type="term" value="P:protein polyubiquitination"/>
    <property type="evidence" value="ECO:0007669"/>
    <property type="project" value="TreeGrafter"/>
</dbReference>
<dbReference type="Pfam" id="PF12895">
    <property type="entry name" value="ANAPC3"/>
    <property type="match status" value="1"/>
</dbReference>
<dbReference type="STRING" id="451379.A0A158R503"/>
<evidence type="ECO:0000256" key="6">
    <source>
        <dbReference type="ARBA" id="ARBA00022803"/>
    </source>
</evidence>
<evidence type="ECO:0000256" key="3">
    <source>
        <dbReference type="ARBA" id="ARBA00022679"/>
    </source>
</evidence>
<reference evidence="12" key="1">
    <citation type="submission" date="2016-04" db="UniProtKB">
        <authorList>
            <consortium name="WormBaseParasite"/>
        </authorList>
    </citation>
    <scope>IDENTIFICATION</scope>
</reference>
<dbReference type="Pfam" id="PF18391">
    <property type="entry name" value="CHIP_TPR_N"/>
    <property type="match status" value="1"/>
</dbReference>
<keyword evidence="4" id="KW-0677">Repeat</keyword>
<dbReference type="InterPro" id="IPR045202">
    <property type="entry name" value="CHIP_RING-Ubox"/>
</dbReference>
<dbReference type="PROSITE" id="PS50005">
    <property type="entry name" value="TPR"/>
    <property type="match status" value="1"/>
</dbReference>
<evidence type="ECO:0000256" key="2">
    <source>
        <dbReference type="ARBA" id="ARBA00012483"/>
    </source>
</evidence>
<dbReference type="SUPFAM" id="SSF57850">
    <property type="entry name" value="RING/U-box"/>
    <property type="match status" value="1"/>
</dbReference>
<dbReference type="PANTHER" id="PTHR46803:SF2">
    <property type="entry name" value="E3 UBIQUITIN-PROTEIN LIGASE CHIP"/>
    <property type="match status" value="1"/>
</dbReference>
<keyword evidence="3" id="KW-0808">Transferase</keyword>